<evidence type="ECO:0000256" key="1">
    <source>
        <dbReference type="SAM" id="Phobius"/>
    </source>
</evidence>
<dbReference type="CTD" id="36377029"/>
<dbReference type="AlphaFoldDB" id="A0A090MX19"/>
<keyword evidence="1" id="KW-0812">Transmembrane</keyword>
<dbReference type="Proteomes" id="UP000035682">
    <property type="component" value="Unplaced"/>
</dbReference>
<keyword evidence="1" id="KW-1133">Transmembrane helix</keyword>
<feature type="transmembrane region" description="Helical" evidence="1">
    <location>
        <begin position="7"/>
        <end position="26"/>
    </location>
</feature>
<dbReference type="RefSeq" id="XP_024503865.1">
    <property type="nucleotide sequence ID" value="XM_024650049.1"/>
</dbReference>
<keyword evidence="1" id="KW-0472">Membrane</keyword>
<dbReference type="EMBL" id="LN609528">
    <property type="protein sequence ID" value="CEF64664.1"/>
    <property type="molecule type" value="Genomic_DNA"/>
</dbReference>
<evidence type="ECO:0000313" key="2">
    <source>
        <dbReference type="EMBL" id="CEF64664.1"/>
    </source>
</evidence>
<sequence>MKITLIVCRLFITIAIVFNGIFGGFMDEATNVCDFTSCVEKCSKELKKPGTSPLTQAYCVKIKKKSDTFFRNIFTAYNQRCVCTVHPPPEFVDE</sequence>
<evidence type="ECO:0000313" key="4">
    <source>
        <dbReference type="WBParaSite" id="SRAE_1000291700.1"/>
    </source>
</evidence>
<dbReference type="WBParaSite" id="SRAE_1000291700.1">
    <property type="protein sequence ID" value="SRAE_1000291700.1"/>
    <property type="gene ID" value="WBGene00259534"/>
</dbReference>
<gene>
    <name evidence="2 4 5" type="ORF">SRAE_1000291700</name>
</gene>
<organism evidence="2">
    <name type="scientific">Strongyloides ratti</name>
    <name type="common">Parasitic roundworm</name>
    <dbReference type="NCBI Taxonomy" id="34506"/>
    <lineage>
        <taxon>Eukaryota</taxon>
        <taxon>Metazoa</taxon>
        <taxon>Ecdysozoa</taxon>
        <taxon>Nematoda</taxon>
        <taxon>Chromadorea</taxon>
        <taxon>Rhabditida</taxon>
        <taxon>Tylenchina</taxon>
        <taxon>Panagrolaimomorpha</taxon>
        <taxon>Strongyloidoidea</taxon>
        <taxon>Strongyloididae</taxon>
        <taxon>Strongyloides</taxon>
    </lineage>
</organism>
<evidence type="ECO:0000313" key="5">
    <source>
        <dbReference type="WormBase" id="SRAE_1000291700"/>
    </source>
</evidence>
<reference evidence="4" key="2">
    <citation type="submission" date="2020-12" db="UniProtKB">
        <authorList>
            <consortium name="WormBaseParasite"/>
        </authorList>
    </citation>
    <scope>IDENTIFICATION</scope>
</reference>
<protein>
    <submittedName>
        <fullName evidence="2 4">Uncharacterized protein</fullName>
    </submittedName>
</protein>
<evidence type="ECO:0000313" key="3">
    <source>
        <dbReference type="Proteomes" id="UP000035682"/>
    </source>
</evidence>
<proteinExistence type="predicted"/>
<reference evidence="2 3" key="1">
    <citation type="submission" date="2014-09" db="EMBL/GenBank/DDBJ databases">
        <authorList>
            <person name="Martin A.A."/>
        </authorList>
    </citation>
    <scope>NUCLEOTIDE SEQUENCE</scope>
    <source>
        <strain evidence="3">ED321</strain>
        <strain evidence="2">ED321 Heterogonic</strain>
    </source>
</reference>
<name>A0A090MX19_STRRB</name>
<accession>A0A090MX19</accession>
<dbReference type="WormBase" id="SRAE_1000291700">
    <property type="protein sequence ID" value="SRP03179"/>
    <property type="gene ID" value="WBGene00259534"/>
</dbReference>
<keyword evidence="3" id="KW-1185">Reference proteome</keyword>
<dbReference type="GeneID" id="36377029"/>